<dbReference type="InterPro" id="IPR015422">
    <property type="entry name" value="PyrdxlP-dep_Trfase_small"/>
</dbReference>
<evidence type="ECO:0000313" key="1">
    <source>
        <dbReference type="EMBL" id="VAW05031.1"/>
    </source>
</evidence>
<sequence length="60" mass="6980">MRFPDRADKTAEATNKFLLKRGFILRWLPGLGLGHYLRLTIGTEAQNRAVIQHLKEFLEQ</sequence>
<dbReference type="InterPro" id="IPR015424">
    <property type="entry name" value="PyrdxlP-dep_Trfase"/>
</dbReference>
<evidence type="ECO:0008006" key="2">
    <source>
        <dbReference type="Google" id="ProtNLM"/>
    </source>
</evidence>
<dbReference type="Gene3D" id="3.90.1150.10">
    <property type="entry name" value="Aspartate Aminotransferase, domain 1"/>
    <property type="match status" value="1"/>
</dbReference>
<dbReference type="AlphaFoldDB" id="A0A3B0SFJ3"/>
<proteinExistence type="predicted"/>
<name>A0A3B0SFJ3_9ZZZZ</name>
<organism evidence="1">
    <name type="scientific">hydrothermal vent metagenome</name>
    <dbReference type="NCBI Taxonomy" id="652676"/>
    <lineage>
        <taxon>unclassified sequences</taxon>
        <taxon>metagenomes</taxon>
        <taxon>ecological metagenomes</taxon>
    </lineage>
</organism>
<dbReference type="SUPFAM" id="SSF53383">
    <property type="entry name" value="PLP-dependent transferases"/>
    <property type="match status" value="1"/>
</dbReference>
<reference evidence="1" key="1">
    <citation type="submission" date="2018-06" db="EMBL/GenBank/DDBJ databases">
        <authorList>
            <person name="Zhirakovskaya E."/>
        </authorList>
    </citation>
    <scope>NUCLEOTIDE SEQUENCE</scope>
</reference>
<accession>A0A3B0SFJ3</accession>
<dbReference type="EMBL" id="UOEJ01000202">
    <property type="protein sequence ID" value="VAW05031.1"/>
    <property type="molecule type" value="Genomic_DNA"/>
</dbReference>
<protein>
    <recommendedName>
        <fullName evidence="2">Histidinol-phosphate transaminase</fullName>
    </recommendedName>
</protein>
<gene>
    <name evidence="1" type="ORF">MNBD_ALPHA01-2003</name>
</gene>